<dbReference type="Proteomes" id="UP000002194">
    <property type="component" value="Chromosome"/>
</dbReference>
<evidence type="ECO:0000313" key="2">
    <source>
        <dbReference type="Proteomes" id="UP000002194"/>
    </source>
</evidence>
<keyword evidence="2" id="KW-1185">Reference proteome</keyword>
<organism evidence="1 2">
    <name type="scientific">Nitratidesulfovibrio vulgaris (strain ATCC 29579 / DSM 644 / CCUG 34227 / NCIMB 8303 / VKM B-1760 / Hildenborough)</name>
    <name type="common">Desulfovibrio vulgaris</name>
    <dbReference type="NCBI Taxonomy" id="882"/>
    <lineage>
        <taxon>Bacteria</taxon>
        <taxon>Pseudomonadati</taxon>
        <taxon>Thermodesulfobacteriota</taxon>
        <taxon>Desulfovibrionia</taxon>
        <taxon>Desulfovibrionales</taxon>
        <taxon>Desulfovibrionaceae</taxon>
        <taxon>Nitratidesulfovibrio</taxon>
    </lineage>
</organism>
<evidence type="ECO:0000313" key="1">
    <source>
        <dbReference type="EMBL" id="AAS95861.1"/>
    </source>
</evidence>
<dbReference type="KEGG" id="dvu:DVU_1383"/>
<sequence length="141" mass="14991">MIFRGGVSTHGEGALRNDLKTRAFAPDDDVADLLLKSLADDEHVGATRVVTVVVAGFVRGEGKAGAVVRPRGDVDADGAHFVFCEVLVEDGPCRFFDGDHGSLPAALPHVEPIAETSPNCHVLPGLFLLLERGYRTESVTL</sequence>
<dbReference type="HOGENOM" id="CLU_1822298_0_0_7"/>
<dbReference type="AlphaFoldDB" id="Q72CA1"/>
<gene>
    <name evidence="1" type="ordered locus">DVU_1383</name>
</gene>
<name>Q72CA1_NITV2</name>
<dbReference type="EnsemblBacteria" id="AAS95861">
    <property type="protein sequence ID" value="AAS95861"/>
    <property type="gene ID" value="DVU_1383"/>
</dbReference>
<protein>
    <submittedName>
        <fullName evidence="1">Uncharacterized protein</fullName>
    </submittedName>
</protein>
<dbReference type="STRING" id="882.DVU_1383"/>
<accession>Q72CA1</accession>
<dbReference type="PaxDb" id="882-DVU_1383"/>
<dbReference type="EMBL" id="AE017285">
    <property type="protein sequence ID" value="AAS95861.1"/>
    <property type="molecule type" value="Genomic_DNA"/>
</dbReference>
<reference evidence="1 2" key="1">
    <citation type="journal article" date="2004" name="Nat. Biotechnol.">
        <title>The genome sequence of the anaerobic, sulfate-reducing bacterium Desulfovibrio vulgaris Hildenborough.</title>
        <authorList>
            <person name="Heidelberg J.F."/>
            <person name="Seshadri R."/>
            <person name="Haveman S.A."/>
            <person name="Hemme C.L."/>
            <person name="Paulsen I.T."/>
            <person name="Kolonay J.F."/>
            <person name="Eisen J.A."/>
            <person name="Ward N."/>
            <person name="Methe B."/>
            <person name="Brinkac L.M."/>
            <person name="Daugherty S.C."/>
            <person name="Deboy R.T."/>
            <person name="Dodson R.J."/>
            <person name="Durkin A.S."/>
            <person name="Madupu R."/>
            <person name="Nelson W.C."/>
            <person name="Sullivan S.A."/>
            <person name="Fouts D."/>
            <person name="Haft D.H."/>
            <person name="Selengut J."/>
            <person name="Peterson J.D."/>
            <person name="Davidsen T.M."/>
            <person name="Zafar N."/>
            <person name="Zhou L."/>
            <person name="Radune D."/>
            <person name="Dimitrov G."/>
            <person name="Hance M."/>
            <person name="Tran K."/>
            <person name="Khouri H."/>
            <person name="Gill J."/>
            <person name="Utterback T.R."/>
            <person name="Feldblyum T.V."/>
            <person name="Wall J.D."/>
            <person name="Voordouw G."/>
            <person name="Fraser C.M."/>
        </authorList>
    </citation>
    <scope>NUCLEOTIDE SEQUENCE [LARGE SCALE GENOMIC DNA]</scope>
    <source>
        <strain evidence="2">ATCC 29579 / DSM 644 / NCIMB 8303 / VKM B-1760 / Hildenborough</strain>
    </source>
</reference>
<proteinExistence type="predicted"/>